<dbReference type="AlphaFoldDB" id="A0A9X1FLE8"/>
<evidence type="ECO:0000313" key="3">
    <source>
        <dbReference type="Proteomes" id="UP001138686"/>
    </source>
</evidence>
<keyword evidence="1" id="KW-0732">Signal</keyword>
<keyword evidence="3" id="KW-1185">Reference proteome</keyword>
<proteinExistence type="predicted"/>
<sequence length="172" mass="18008">MKTLKILSLFFFASLVLASCKKDDDGGDDPQAAAGTMTATVDGGSFESLEGTVMAQESNSGGVRVMAVSAGTVDSENLQMIIQNFDGVGTYELNLANIGTYSYLPDPGNPDPTTVVVYMAVNGTTSGGEVNISSYTADRVKGTFSFTGYNIQDNTDTVSVTSGSFDMEVTQN</sequence>
<feature type="signal peptide" evidence="1">
    <location>
        <begin position="1"/>
        <end position="18"/>
    </location>
</feature>
<accession>A0A9X1FLE8</accession>
<organism evidence="2 3">
    <name type="scientific">Halomarinibacterium sedimenti</name>
    <dbReference type="NCBI Taxonomy" id="2857106"/>
    <lineage>
        <taxon>Bacteria</taxon>
        <taxon>Pseudomonadati</taxon>
        <taxon>Bacteroidota</taxon>
        <taxon>Flavobacteriia</taxon>
        <taxon>Flavobacteriales</taxon>
        <taxon>Flavobacteriaceae</taxon>
        <taxon>Halomarinibacterium</taxon>
    </lineage>
</organism>
<dbReference type="Pfam" id="PF19765">
    <property type="entry name" value="DUF6252"/>
    <property type="match status" value="1"/>
</dbReference>
<name>A0A9X1FLE8_9FLAO</name>
<evidence type="ECO:0000313" key="2">
    <source>
        <dbReference type="EMBL" id="MBW2936745.1"/>
    </source>
</evidence>
<dbReference type="InterPro" id="IPR046219">
    <property type="entry name" value="DUF6252"/>
</dbReference>
<gene>
    <name evidence="2" type="ORF">KXJ69_01425</name>
</gene>
<feature type="chain" id="PRO_5040790074" description="DUF4382 domain-containing protein" evidence="1">
    <location>
        <begin position="19"/>
        <end position="172"/>
    </location>
</feature>
<evidence type="ECO:0008006" key="4">
    <source>
        <dbReference type="Google" id="ProtNLM"/>
    </source>
</evidence>
<protein>
    <recommendedName>
        <fullName evidence="4">DUF4382 domain-containing protein</fullName>
    </recommendedName>
</protein>
<dbReference type="RefSeq" id="WP_219050556.1">
    <property type="nucleotide sequence ID" value="NZ_JAHWDP010000001.1"/>
</dbReference>
<dbReference type="Proteomes" id="UP001138686">
    <property type="component" value="Unassembled WGS sequence"/>
</dbReference>
<comment type="caution">
    <text evidence="2">The sequence shown here is derived from an EMBL/GenBank/DDBJ whole genome shotgun (WGS) entry which is preliminary data.</text>
</comment>
<evidence type="ECO:0000256" key="1">
    <source>
        <dbReference type="SAM" id="SignalP"/>
    </source>
</evidence>
<dbReference type="PROSITE" id="PS51257">
    <property type="entry name" value="PROKAR_LIPOPROTEIN"/>
    <property type="match status" value="1"/>
</dbReference>
<reference evidence="2" key="1">
    <citation type="submission" date="2021-07" db="EMBL/GenBank/DDBJ databases">
        <title>Aureisphaera sp. CAU 1614 isolated from sea sediment.</title>
        <authorList>
            <person name="Kim W."/>
        </authorList>
    </citation>
    <scope>NUCLEOTIDE SEQUENCE</scope>
    <source>
        <strain evidence="2">CAU 1614</strain>
    </source>
</reference>
<dbReference type="EMBL" id="JAHWDP010000001">
    <property type="protein sequence ID" value="MBW2936745.1"/>
    <property type="molecule type" value="Genomic_DNA"/>
</dbReference>